<evidence type="ECO:0000313" key="2">
    <source>
        <dbReference type="EMBL" id="MDN4505755.1"/>
    </source>
</evidence>
<keyword evidence="3" id="KW-0808">Transferase</keyword>
<proteinExistence type="predicted"/>
<keyword evidence="5" id="KW-1185">Reference proteome</keyword>
<dbReference type="InterPro" id="IPR013216">
    <property type="entry name" value="Methyltransf_11"/>
</dbReference>
<protein>
    <submittedName>
        <fullName evidence="2 3">SAM-dependent methyltransferase</fullName>
    </submittedName>
</protein>
<dbReference type="CDD" id="cd02440">
    <property type="entry name" value="AdoMet_MTases"/>
    <property type="match status" value="1"/>
</dbReference>
<dbReference type="SUPFAM" id="SSF53335">
    <property type="entry name" value="S-adenosyl-L-methionine-dependent methyltransferases"/>
    <property type="match status" value="1"/>
</dbReference>
<dbReference type="GO" id="GO:0008757">
    <property type="term" value="F:S-adenosylmethionine-dependent methyltransferase activity"/>
    <property type="evidence" value="ECO:0007669"/>
    <property type="project" value="InterPro"/>
</dbReference>
<organism evidence="3 4">
    <name type="scientific">Dietzia maris</name>
    <dbReference type="NCBI Taxonomy" id="37915"/>
    <lineage>
        <taxon>Bacteria</taxon>
        <taxon>Bacillati</taxon>
        <taxon>Actinomycetota</taxon>
        <taxon>Actinomycetes</taxon>
        <taxon>Mycobacteriales</taxon>
        <taxon>Dietziaceae</taxon>
        <taxon>Dietzia</taxon>
    </lineage>
</organism>
<gene>
    <name evidence="3" type="ORF">DQ226_18030</name>
    <name evidence="2" type="ORF">QYF62_06775</name>
</gene>
<evidence type="ECO:0000313" key="4">
    <source>
        <dbReference type="Proteomes" id="UP000252187"/>
    </source>
</evidence>
<comment type="caution">
    <text evidence="3">The sequence shown here is derived from an EMBL/GenBank/DDBJ whole genome shotgun (WGS) entry which is preliminary data.</text>
</comment>
<evidence type="ECO:0000313" key="5">
    <source>
        <dbReference type="Proteomes" id="UP001172702"/>
    </source>
</evidence>
<dbReference type="Pfam" id="PF08241">
    <property type="entry name" value="Methyltransf_11"/>
    <property type="match status" value="1"/>
</dbReference>
<sequence>MNRSRERQDASLFARAWVVASPVLERIGLAESRRRLVDGLSGTVVEVGAGSGVTFEHYPPEVTRVVAVEPDPHLRAYARRHAQRAAVDVEVVDTVAEALPLADGEADAVVFGLVLCTVPDVPAALAEARRVLAPHGELRLLEHVRADGRLGRVADRIEPVWSRLGGGCHPNRDTARHVAEAGFDVSGLQARPFPPVVPLTPMLSGSARRR</sequence>
<dbReference type="GO" id="GO:0032259">
    <property type="term" value="P:methylation"/>
    <property type="evidence" value="ECO:0007669"/>
    <property type="project" value="UniProtKB-KW"/>
</dbReference>
<dbReference type="Proteomes" id="UP001172702">
    <property type="component" value="Unassembled WGS sequence"/>
</dbReference>
<evidence type="ECO:0000313" key="3">
    <source>
        <dbReference type="EMBL" id="RBA30050.1"/>
    </source>
</evidence>
<dbReference type="RefSeq" id="WP_119193501.1">
    <property type="nucleotide sequence ID" value="NZ_JAPWIO010000009.1"/>
</dbReference>
<dbReference type="Proteomes" id="UP000252187">
    <property type="component" value="Unassembled WGS sequence"/>
</dbReference>
<feature type="domain" description="Methyltransferase type 11" evidence="1">
    <location>
        <begin position="45"/>
        <end position="138"/>
    </location>
</feature>
<reference evidence="2 5" key="2">
    <citation type="submission" date="2023-07" db="EMBL/GenBank/DDBJ databases">
        <title>Strategy for survival of the halotoleranting strain Dietzia MX2 from the Yakshinskoe mineral salts deposit.</title>
        <authorList>
            <person name="Kharitonova M.A."/>
            <person name="Kupriyanova-Ashina F.G."/>
            <person name="Shakirov T.R."/>
            <person name="Vafina M.S."/>
            <person name="Ilinskaya O.N."/>
        </authorList>
    </citation>
    <scope>NUCLEOTIDE SEQUENCE [LARGE SCALE GENOMIC DNA]</scope>
    <source>
        <strain evidence="2 5">MX2</strain>
    </source>
</reference>
<evidence type="ECO:0000259" key="1">
    <source>
        <dbReference type="Pfam" id="PF08241"/>
    </source>
</evidence>
<reference evidence="3 4" key="1">
    <citation type="submission" date="2018-06" db="EMBL/GenBank/DDBJ databases">
        <title>Whole genome sequencing of four bacterial strains from South Shetland trench revealing bio-synthetic gene clusters.</title>
        <authorList>
            <person name="Abdel-Mageed W.M."/>
            <person name="Lehri B."/>
            <person name="Jarmusch S.A."/>
            <person name="Miranda K."/>
            <person name="Goodfellow M."/>
            <person name="Jaspars M."/>
            <person name="Karlyshev A.V."/>
        </authorList>
    </citation>
    <scope>NUCLEOTIDE SEQUENCE [LARGE SCALE GENOMIC DNA]</scope>
    <source>
        <strain evidence="3 4">SST1</strain>
    </source>
</reference>
<keyword evidence="3" id="KW-0489">Methyltransferase</keyword>
<dbReference type="InterPro" id="IPR052356">
    <property type="entry name" value="Thiol_S-MT"/>
</dbReference>
<dbReference type="EMBL" id="QNTT01000102">
    <property type="protein sequence ID" value="RBA30050.1"/>
    <property type="molecule type" value="Genomic_DNA"/>
</dbReference>
<accession>A0A365P625</accession>
<dbReference type="PANTHER" id="PTHR45036">
    <property type="entry name" value="METHYLTRANSFERASE LIKE 7B"/>
    <property type="match status" value="1"/>
</dbReference>
<dbReference type="InterPro" id="IPR029063">
    <property type="entry name" value="SAM-dependent_MTases_sf"/>
</dbReference>
<dbReference type="Gene3D" id="3.40.50.150">
    <property type="entry name" value="Vaccinia Virus protein VP39"/>
    <property type="match status" value="1"/>
</dbReference>
<dbReference type="PANTHER" id="PTHR45036:SF1">
    <property type="entry name" value="METHYLTRANSFERASE LIKE 7A"/>
    <property type="match status" value="1"/>
</dbReference>
<name>A0A365P625_9ACTN</name>
<dbReference type="EMBL" id="JAUHTB010000006">
    <property type="protein sequence ID" value="MDN4505755.1"/>
    <property type="molecule type" value="Genomic_DNA"/>
</dbReference>
<dbReference type="AlphaFoldDB" id="A0A365P625"/>